<dbReference type="AlphaFoldDB" id="A0A1Y1QHK9"/>
<dbReference type="Pfam" id="PF13557">
    <property type="entry name" value="Phenol_MetA_deg"/>
    <property type="match status" value="1"/>
</dbReference>
<gene>
    <name evidence="2" type="ORF">BWK73_32455</name>
</gene>
<dbReference type="Proteomes" id="UP000192491">
    <property type="component" value="Unassembled WGS sequence"/>
</dbReference>
<comment type="caution">
    <text evidence="2">The sequence shown here is derived from an EMBL/GenBank/DDBJ whole genome shotgun (WGS) entry which is preliminary data.</text>
</comment>
<dbReference type="InterPro" id="IPR025737">
    <property type="entry name" value="FApF"/>
</dbReference>
<feature type="signal peptide" evidence="1">
    <location>
        <begin position="1"/>
        <end position="23"/>
    </location>
</feature>
<dbReference type="EMBL" id="MTEJ01000270">
    <property type="protein sequence ID" value="OQX05873.1"/>
    <property type="molecule type" value="Genomic_DNA"/>
</dbReference>
<reference evidence="2 3" key="1">
    <citation type="submission" date="2017-01" db="EMBL/GenBank/DDBJ databases">
        <title>Novel large sulfur bacteria in the metagenomes of groundwater-fed chemosynthetic microbial mats in the Lake Huron basin.</title>
        <authorList>
            <person name="Sharrar A.M."/>
            <person name="Flood B.E."/>
            <person name="Bailey J.V."/>
            <person name="Jones D.S."/>
            <person name="Biddanda B."/>
            <person name="Ruberg S.A."/>
            <person name="Marcus D.N."/>
            <person name="Dick G.J."/>
        </authorList>
    </citation>
    <scope>NUCLEOTIDE SEQUENCE [LARGE SCALE GENOMIC DNA]</scope>
    <source>
        <strain evidence="2">A8</strain>
    </source>
</reference>
<evidence type="ECO:0000256" key="1">
    <source>
        <dbReference type="SAM" id="SignalP"/>
    </source>
</evidence>
<accession>A0A1Y1QHK9</accession>
<evidence type="ECO:0000313" key="3">
    <source>
        <dbReference type="Proteomes" id="UP000192491"/>
    </source>
</evidence>
<sequence>MVIKYPKYALLSLLVSSPCIVWADLPLTVENLLSDEGKLRMELSTTYSNSERQGIEALAPITVQTGPTSVVNIPTIIGERSSNTDALISTAGLRYGIKKNTEVYGRASLLGFNQRSVSSTGETTQDSSSRFADSWIGINKQLGNADQPGLLGFTELQVAERQEDGSLAYGKSIVVGATAYQTYDPIVLSMTGAVQINNSREVAGSKVRPGNSLILNPSTGFAVNDKVTLSGGVNWRATQASRRDGKKQGLGTTQTGLDFGVAYALNEGDTVDVNVRPQVSGDDGVQVSLGWVRRFAQDTPEEKKSPTP</sequence>
<protein>
    <submittedName>
        <fullName evidence="2">Uncharacterized protein</fullName>
    </submittedName>
</protein>
<proteinExistence type="predicted"/>
<organism evidence="2 3">
    <name type="scientific">Thiothrix lacustris</name>
    <dbReference type="NCBI Taxonomy" id="525917"/>
    <lineage>
        <taxon>Bacteria</taxon>
        <taxon>Pseudomonadati</taxon>
        <taxon>Pseudomonadota</taxon>
        <taxon>Gammaproteobacteria</taxon>
        <taxon>Thiotrichales</taxon>
        <taxon>Thiotrichaceae</taxon>
        <taxon>Thiothrix</taxon>
    </lineage>
</organism>
<name>A0A1Y1QHK9_9GAMM</name>
<feature type="chain" id="PRO_5013073147" evidence="1">
    <location>
        <begin position="24"/>
        <end position="308"/>
    </location>
</feature>
<keyword evidence="1" id="KW-0732">Signal</keyword>
<evidence type="ECO:0000313" key="2">
    <source>
        <dbReference type="EMBL" id="OQX05873.1"/>
    </source>
</evidence>